<dbReference type="EnsemblPlants" id="KEH41591">
    <property type="protein sequence ID" value="KEH41591"/>
    <property type="gene ID" value="MTR_1g052595"/>
</dbReference>
<evidence type="ECO:0000313" key="2">
    <source>
        <dbReference type="EnsemblPlants" id="KEH41591"/>
    </source>
</evidence>
<name>A0A072VIZ8_MEDTR</name>
<sequence length="84" mass="9527">MSLGLCSFPRLRKTNLSTLFCSELGFHDVKNLSYDQITTQRSAQSYTLSRVRKTNLCTPLCNELDLGSFMKVVYMGVIFPLDLV</sequence>
<reference evidence="2" key="3">
    <citation type="submission" date="2015-04" db="UniProtKB">
        <authorList>
            <consortium name="EnsemblPlants"/>
        </authorList>
    </citation>
    <scope>IDENTIFICATION</scope>
    <source>
        <strain evidence="2">cv. Jemalong A17</strain>
    </source>
</reference>
<reference evidence="1 3" key="1">
    <citation type="journal article" date="2011" name="Nature">
        <title>The Medicago genome provides insight into the evolution of rhizobial symbioses.</title>
        <authorList>
            <person name="Young N.D."/>
            <person name="Debelle F."/>
            <person name="Oldroyd G.E."/>
            <person name="Geurts R."/>
            <person name="Cannon S.B."/>
            <person name="Udvardi M.K."/>
            <person name="Benedito V.A."/>
            <person name="Mayer K.F."/>
            <person name="Gouzy J."/>
            <person name="Schoof H."/>
            <person name="Van de Peer Y."/>
            <person name="Proost S."/>
            <person name="Cook D.R."/>
            <person name="Meyers B.C."/>
            <person name="Spannagl M."/>
            <person name="Cheung F."/>
            <person name="De Mita S."/>
            <person name="Krishnakumar V."/>
            <person name="Gundlach H."/>
            <person name="Zhou S."/>
            <person name="Mudge J."/>
            <person name="Bharti A.K."/>
            <person name="Murray J.D."/>
            <person name="Naoumkina M.A."/>
            <person name="Rosen B."/>
            <person name="Silverstein K.A."/>
            <person name="Tang H."/>
            <person name="Rombauts S."/>
            <person name="Zhao P.X."/>
            <person name="Zhou P."/>
            <person name="Barbe V."/>
            <person name="Bardou P."/>
            <person name="Bechner M."/>
            <person name="Bellec A."/>
            <person name="Berger A."/>
            <person name="Berges H."/>
            <person name="Bidwell S."/>
            <person name="Bisseling T."/>
            <person name="Choisne N."/>
            <person name="Couloux A."/>
            <person name="Denny R."/>
            <person name="Deshpande S."/>
            <person name="Dai X."/>
            <person name="Doyle J.J."/>
            <person name="Dudez A.M."/>
            <person name="Farmer A.D."/>
            <person name="Fouteau S."/>
            <person name="Franken C."/>
            <person name="Gibelin C."/>
            <person name="Gish J."/>
            <person name="Goldstein S."/>
            <person name="Gonzalez A.J."/>
            <person name="Green P.J."/>
            <person name="Hallab A."/>
            <person name="Hartog M."/>
            <person name="Hua A."/>
            <person name="Humphray S.J."/>
            <person name="Jeong D.H."/>
            <person name="Jing Y."/>
            <person name="Jocker A."/>
            <person name="Kenton S.M."/>
            <person name="Kim D.J."/>
            <person name="Klee K."/>
            <person name="Lai H."/>
            <person name="Lang C."/>
            <person name="Lin S."/>
            <person name="Macmil S.L."/>
            <person name="Magdelenat G."/>
            <person name="Matthews L."/>
            <person name="McCorrison J."/>
            <person name="Monaghan E.L."/>
            <person name="Mun J.H."/>
            <person name="Najar F.Z."/>
            <person name="Nicholson C."/>
            <person name="Noirot C."/>
            <person name="O'Bleness M."/>
            <person name="Paule C.R."/>
            <person name="Poulain J."/>
            <person name="Prion F."/>
            <person name="Qin B."/>
            <person name="Qu C."/>
            <person name="Retzel E.F."/>
            <person name="Riddle C."/>
            <person name="Sallet E."/>
            <person name="Samain S."/>
            <person name="Samson N."/>
            <person name="Sanders I."/>
            <person name="Saurat O."/>
            <person name="Scarpelli C."/>
            <person name="Schiex T."/>
            <person name="Segurens B."/>
            <person name="Severin A.J."/>
            <person name="Sherrier D.J."/>
            <person name="Shi R."/>
            <person name="Sims S."/>
            <person name="Singer S.R."/>
            <person name="Sinharoy S."/>
            <person name="Sterck L."/>
            <person name="Viollet A."/>
            <person name="Wang B.B."/>
            <person name="Wang K."/>
            <person name="Wang M."/>
            <person name="Wang X."/>
            <person name="Warfsmann J."/>
            <person name="Weissenbach J."/>
            <person name="White D.D."/>
            <person name="White J.D."/>
            <person name="Wiley G.B."/>
            <person name="Wincker P."/>
            <person name="Xing Y."/>
            <person name="Yang L."/>
            <person name="Yao Z."/>
            <person name="Ying F."/>
            <person name="Zhai J."/>
            <person name="Zhou L."/>
            <person name="Zuber A."/>
            <person name="Denarie J."/>
            <person name="Dixon R.A."/>
            <person name="May G.D."/>
            <person name="Schwartz D.C."/>
            <person name="Rogers J."/>
            <person name="Quetier F."/>
            <person name="Town C.D."/>
            <person name="Roe B.A."/>
        </authorList>
    </citation>
    <scope>NUCLEOTIDE SEQUENCE [LARGE SCALE GENOMIC DNA]</scope>
    <source>
        <strain evidence="1">A17</strain>
        <strain evidence="2 3">cv. Jemalong A17</strain>
    </source>
</reference>
<dbReference type="HOGENOM" id="CLU_2530841_0_0_1"/>
<dbReference type="AlphaFoldDB" id="A0A072VIZ8"/>
<dbReference type="Proteomes" id="UP000002051">
    <property type="component" value="Unassembled WGS sequence"/>
</dbReference>
<organism evidence="1 3">
    <name type="scientific">Medicago truncatula</name>
    <name type="common">Barrel medic</name>
    <name type="synonym">Medicago tribuloides</name>
    <dbReference type="NCBI Taxonomy" id="3880"/>
    <lineage>
        <taxon>Eukaryota</taxon>
        <taxon>Viridiplantae</taxon>
        <taxon>Streptophyta</taxon>
        <taxon>Embryophyta</taxon>
        <taxon>Tracheophyta</taxon>
        <taxon>Spermatophyta</taxon>
        <taxon>Magnoliopsida</taxon>
        <taxon>eudicotyledons</taxon>
        <taxon>Gunneridae</taxon>
        <taxon>Pentapetalae</taxon>
        <taxon>rosids</taxon>
        <taxon>fabids</taxon>
        <taxon>Fabales</taxon>
        <taxon>Fabaceae</taxon>
        <taxon>Papilionoideae</taxon>
        <taxon>50 kb inversion clade</taxon>
        <taxon>NPAAA clade</taxon>
        <taxon>Hologalegina</taxon>
        <taxon>IRL clade</taxon>
        <taxon>Trifolieae</taxon>
        <taxon>Medicago</taxon>
    </lineage>
</organism>
<gene>
    <name evidence="1" type="ordered locus">MTR_1g052595</name>
</gene>
<evidence type="ECO:0000313" key="3">
    <source>
        <dbReference type="Proteomes" id="UP000002051"/>
    </source>
</evidence>
<keyword evidence="3" id="KW-1185">Reference proteome</keyword>
<accession>A0A072VIZ8</accession>
<proteinExistence type="predicted"/>
<reference evidence="1 3" key="2">
    <citation type="journal article" date="2014" name="BMC Genomics">
        <title>An improved genome release (version Mt4.0) for the model legume Medicago truncatula.</title>
        <authorList>
            <person name="Tang H."/>
            <person name="Krishnakumar V."/>
            <person name="Bidwell S."/>
            <person name="Rosen B."/>
            <person name="Chan A."/>
            <person name="Zhou S."/>
            <person name="Gentzbittel L."/>
            <person name="Childs K.L."/>
            <person name="Yandell M."/>
            <person name="Gundlach H."/>
            <person name="Mayer K.F."/>
            <person name="Schwartz D.C."/>
            <person name="Town C.D."/>
        </authorList>
    </citation>
    <scope>GENOME REANNOTATION</scope>
    <source>
        <strain evidence="1">A17</strain>
        <strain evidence="2 3">cv. Jemalong A17</strain>
    </source>
</reference>
<protein>
    <submittedName>
        <fullName evidence="1 2">Uncharacterized protein</fullName>
    </submittedName>
</protein>
<evidence type="ECO:0000313" key="1">
    <source>
        <dbReference type="EMBL" id="KEH41591.1"/>
    </source>
</evidence>
<dbReference type="EMBL" id="CM001217">
    <property type="protein sequence ID" value="KEH41591.1"/>
    <property type="molecule type" value="Genomic_DNA"/>
</dbReference>